<evidence type="ECO:0000313" key="2">
    <source>
        <dbReference type="EMBL" id="RWA13798.1"/>
    </source>
</evidence>
<comment type="caution">
    <text evidence="2">The sequence shown here is derived from an EMBL/GenBank/DDBJ whole genome shotgun (WGS) entry which is preliminary data.</text>
</comment>
<organism evidence="2 3">
    <name type="scientific">Xylaria grammica</name>
    <dbReference type="NCBI Taxonomy" id="363999"/>
    <lineage>
        <taxon>Eukaryota</taxon>
        <taxon>Fungi</taxon>
        <taxon>Dikarya</taxon>
        <taxon>Ascomycota</taxon>
        <taxon>Pezizomycotina</taxon>
        <taxon>Sordariomycetes</taxon>
        <taxon>Xylariomycetidae</taxon>
        <taxon>Xylariales</taxon>
        <taxon>Xylariaceae</taxon>
        <taxon>Xylaria</taxon>
    </lineage>
</organism>
<name>A0A439DHC6_9PEZI</name>
<proteinExistence type="predicted"/>
<evidence type="ECO:0008006" key="4">
    <source>
        <dbReference type="Google" id="ProtNLM"/>
    </source>
</evidence>
<dbReference type="EMBL" id="RYZI01000019">
    <property type="protein sequence ID" value="RWA13798.1"/>
    <property type="molecule type" value="Genomic_DNA"/>
</dbReference>
<evidence type="ECO:0000313" key="3">
    <source>
        <dbReference type="Proteomes" id="UP000286045"/>
    </source>
</evidence>
<dbReference type="AlphaFoldDB" id="A0A439DHC6"/>
<dbReference type="Proteomes" id="UP000286045">
    <property type="component" value="Unassembled WGS sequence"/>
</dbReference>
<keyword evidence="1" id="KW-0732">Signal</keyword>
<keyword evidence="3" id="KW-1185">Reference proteome</keyword>
<feature type="signal peptide" evidence="1">
    <location>
        <begin position="1"/>
        <end position="17"/>
    </location>
</feature>
<accession>A0A439DHC6</accession>
<gene>
    <name evidence="2" type="ORF">EKO27_g1288</name>
</gene>
<evidence type="ECO:0000256" key="1">
    <source>
        <dbReference type="SAM" id="SignalP"/>
    </source>
</evidence>
<protein>
    <recommendedName>
        <fullName evidence="4">AA1-like domain-containing protein</fullName>
    </recommendedName>
</protein>
<sequence>MRASALALLSAAALASAQDGPYGIIVVEKVDPEAFNGRSNSTVNVYLTEAYENPEILGEVSTLYQIYPWYSYFCFAYKPDGTAYSDDWFGTGKPLHLSSENVPVSSIQCNAE</sequence>
<feature type="chain" id="PRO_5019122943" description="AA1-like domain-containing protein" evidence="1">
    <location>
        <begin position="18"/>
        <end position="112"/>
    </location>
</feature>
<reference evidence="2 3" key="1">
    <citation type="submission" date="2018-12" db="EMBL/GenBank/DDBJ databases">
        <title>Draft genome sequence of Xylaria grammica IHI A82.</title>
        <authorList>
            <person name="Buettner E."/>
            <person name="Kellner H."/>
        </authorList>
    </citation>
    <scope>NUCLEOTIDE SEQUENCE [LARGE SCALE GENOMIC DNA]</scope>
    <source>
        <strain evidence="2 3">IHI A82</strain>
    </source>
</reference>